<feature type="domain" description="GGDEF" evidence="2">
    <location>
        <begin position="384"/>
        <end position="516"/>
    </location>
</feature>
<evidence type="ECO:0000259" key="3">
    <source>
        <dbReference type="PROSITE" id="PS51832"/>
    </source>
</evidence>
<dbReference type="InterPro" id="IPR003607">
    <property type="entry name" value="HD/PDEase_dom"/>
</dbReference>
<dbReference type="PANTHER" id="PTHR43155">
    <property type="entry name" value="CYCLIC DI-GMP PHOSPHODIESTERASE PA4108-RELATED"/>
    <property type="match status" value="1"/>
</dbReference>
<dbReference type="EMBL" id="FOQA01000002">
    <property type="protein sequence ID" value="SFH67622.1"/>
    <property type="molecule type" value="Genomic_DNA"/>
</dbReference>
<proteinExistence type="predicted"/>
<dbReference type="SUPFAM" id="SSF53850">
    <property type="entry name" value="Periplasmic binding protein-like II"/>
    <property type="match status" value="1"/>
</dbReference>
<evidence type="ECO:0000313" key="4">
    <source>
        <dbReference type="EMBL" id="SFH67622.1"/>
    </source>
</evidence>
<dbReference type="Pfam" id="PF00497">
    <property type="entry name" value="SBP_bac_3"/>
    <property type="match status" value="1"/>
</dbReference>
<dbReference type="InterPro" id="IPR001638">
    <property type="entry name" value="Solute-binding_3/MltF_N"/>
</dbReference>
<dbReference type="RefSeq" id="WP_093370284.1">
    <property type="nucleotide sequence ID" value="NZ_FOQA01000002.1"/>
</dbReference>
<evidence type="ECO:0000259" key="2">
    <source>
        <dbReference type="PROSITE" id="PS50887"/>
    </source>
</evidence>
<dbReference type="Gene3D" id="3.30.70.270">
    <property type="match status" value="1"/>
</dbReference>
<dbReference type="PANTHER" id="PTHR43155:SF2">
    <property type="entry name" value="CYCLIC DI-GMP PHOSPHODIESTERASE PA4108"/>
    <property type="match status" value="1"/>
</dbReference>
<dbReference type="SUPFAM" id="SSF109604">
    <property type="entry name" value="HD-domain/PDEase-like"/>
    <property type="match status" value="1"/>
</dbReference>
<dbReference type="SUPFAM" id="SSF55073">
    <property type="entry name" value="Nucleotide cyclase"/>
    <property type="match status" value="1"/>
</dbReference>
<reference evidence="5" key="1">
    <citation type="submission" date="2016-10" db="EMBL/GenBank/DDBJ databases">
        <authorList>
            <person name="Varghese N."/>
            <person name="Submissions S."/>
        </authorList>
    </citation>
    <scope>NUCLEOTIDE SEQUENCE [LARGE SCALE GENOMIC DNA]</scope>
    <source>
        <strain evidence="5">Z-7934</strain>
    </source>
</reference>
<dbReference type="AlphaFoldDB" id="A0A1I3BZF9"/>
<accession>A0A1I3BZF9</accession>
<dbReference type="PROSITE" id="PS50887">
    <property type="entry name" value="GGDEF"/>
    <property type="match status" value="1"/>
</dbReference>
<sequence length="698" mass="80081">MIHYLFQSKKIQLLLLGMISLFLLAGCHEEGEQEIFLTEEERQWLEEKEGDISIGYTTDYPPVEFLQDGEYAGISADYFALLEKKLQIEIEMVQFDEWTALMDAARNREISGITAATKTPERSEYLNFTVPYIFNPNVIITRENFSEKLSFAKLENSSMDTLVVEEYSIIEYLEKNHSNLEYRTVATASDGLRKVSFGEADAMIIEVMSAAESIERDNITNLMVNTETPYESTLSIATRNDWPILNDIFNKGLAQISEAERREIRERWVPFDRRSIFENPYFWMTLVSVFILLIIAIIVVFLWNKTLQKAVTEKTLELEASKKKLMDQFAQLEVTEQKLLEEIEIRKASEEKIKYKSYHDDLTGLHNRAYYTEQIERLQKQNNMPLAIMMIDLNGLKITNDTLGHQEGDRLLVKAANIIKACCRSQDMAARIGGDEFVLILPEATEADTKGIARNIKQACKEAGDEPMVVSLAIGWAVRKNDQKSLLTLFEEAEDHMYQNKMNESENEKTGILFSMKKLLRDRAIETFEHSQRMQQWALKIGKALTLANQEQNALSKLAELHDIGMVGISKEILNKKEALTEEEWEKVKRHPSLGYKIVSSTPALRQVAEGVLAHHEHWDGKGYPQGLRGEEIPLLARIIAITDAYDVMTQDQPYQKAKSQEEAIQELKRCAGTQFDPELIRLFLSILQEAKGEQEKM</sequence>
<dbReference type="SMART" id="SM00267">
    <property type="entry name" value="GGDEF"/>
    <property type="match status" value="1"/>
</dbReference>
<keyword evidence="1" id="KW-1133">Transmembrane helix</keyword>
<dbReference type="SMART" id="SM00471">
    <property type="entry name" value="HDc"/>
    <property type="match status" value="1"/>
</dbReference>
<gene>
    <name evidence="4" type="ORF">SAMN05192551_102119</name>
</gene>
<keyword evidence="1" id="KW-0812">Transmembrane</keyword>
<dbReference type="SMART" id="SM00062">
    <property type="entry name" value="PBPb"/>
    <property type="match status" value="1"/>
</dbReference>
<dbReference type="CDD" id="cd01949">
    <property type="entry name" value="GGDEF"/>
    <property type="match status" value="1"/>
</dbReference>
<keyword evidence="1" id="KW-0472">Membrane</keyword>
<name>A0A1I3BZF9_9FIRM</name>
<feature type="domain" description="HD-GYP" evidence="3">
    <location>
        <begin position="505"/>
        <end position="698"/>
    </location>
</feature>
<dbReference type="Gene3D" id="3.40.190.10">
    <property type="entry name" value="Periplasmic binding protein-like II"/>
    <property type="match status" value="2"/>
</dbReference>
<dbReference type="InterPro" id="IPR043128">
    <property type="entry name" value="Rev_trsase/Diguanyl_cyclase"/>
</dbReference>
<dbReference type="Pfam" id="PF13487">
    <property type="entry name" value="HD_5"/>
    <property type="match status" value="1"/>
</dbReference>
<evidence type="ECO:0000313" key="5">
    <source>
        <dbReference type="Proteomes" id="UP000199287"/>
    </source>
</evidence>
<dbReference type="PROSITE" id="PS51832">
    <property type="entry name" value="HD_GYP"/>
    <property type="match status" value="1"/>
</dbReference>
<dbReference type="InterPro" id="IPR000160">
    <property type="entry name" value="GGDEF_dom"/>
</dbReference>
<dbReference type="Gene3D" id="1.10.3210.10">
    <property type="entry name" value="Hypothetical protein af1432"/>
    <property type="match status" value="1"/>
</dbReference>
<dbReference type="InterPro" id="IPR029787">
    <property type="entry name" value="Nucleotide_cyclase"/>
</dbReference>
<dbReference type="OrthoDB" id="9804747at2"/>
<protein>
    <submittedName>
        <fullName evidence="4">Diguanylate cyclase (GGDEF) domain-containing protein</fullName>
    </submittedName>
</protein>
<dbReference type="Pfam" id="PF00990">
    <property type="entry name" value="GGDEF"/>
    <property type="match status" value="1"/>
</dbReference>
<dbReference type="Proteomes" id="UP000199287">
    <property type="component" value="Unassembled WGS sequence"/>
</dbReference>
<keyword evidence="5" id="KW-1185">Reference proteome</keyword>
<dbReference type="NCBIfam" id="TIGR00254">
    <property type="entry name" value="GGDEF"/>
    <property type="match status" value="1"/>
</dbReference>
<evidence type="ECO:0000256" key="1">
    <source>
        <dbReference type="SAM" id="Phobius"/>
    </source>
</evidence>
<feature type="transmembrane region" description="Helical" evidence="1">
    <location>
        <begin position="281"/>
        <end position="303"/>
    </location>
</feature>
<dbReference type="InterPro" id="IPR037522">
    <property type="entry name" value="HD_GYP_dom"/>
</dbReference>
<dbReference type="CDD" id="cd01007">
    <property type="entry name" value="PBP2_BvgS_HisK_like"/>
    <property type="match status" value="1"/>
</dbReference>
<dbReference type="STRING" id="69895.SAMN05192551_102119"/>
<dbReference type="CDD" id="cd00077">
    <property type="entry name" value="HDc"/>
    <property type="match status" value="1"/>
</dbReference>
<organism evidence="4 5">
    <name type="scientific">Tindallia magadiensis</name>
    <dbReference type="NCBI Taxonomy" id="69895"/>
    <lineage>
        <taxon>Bacteria</taxon>
        <taxon>Bacillati</taxon>
        <taxon>Bacillota</taxon>
        <taxon>Clostridia</taxon>
        <taxon>Peptostreptococcales</taxon>
        <taxon>Tindalliaceae</taxon>
        <taxon>Tindallia</taxon>
    </lineage>
</organism>